<keyword evidence="1" id="KW-0175">Coiled coil</keyword>
<feature type="chain" id="PRO_5004201770" evidence="3">
    <location>
        <begin position="21"/>
        <end position="396"/>
    </location>
</feature>
<dbReference type="HOGENOM" id="CLU_646401_0_0_1"/>
<name>Q23HB8_TETTS</name>
<dbReference type="KEGG" id="tet:TTHERM_00817270"/>
<dbReference type="InParanoid" id="Q23HB8"/>
<feature type="domain" description="4Fe-4S ferredoxin-type" evidence="4">
    <location>
        <begin position="91"/>
        <end position="122"/>
    </location>
</feature>
<dbReference type="GeneID" id="7825345"/>
<proteinExistence type="predicted"/>
<keyword evidence="3" id="KW-0732">Signal</keyword>
<dbReference type="RefSeq" id="XP_001016135.2">
    <property type="nucleotide sequence ID" value="XM_001016135.2"/>
</dbReference>
<dbReference type="Proteomes" id="UP000009168">
    <property type="component" value="Unassembled WGS sequence"/>
</dbReference>
<sequence>MKLNCLLLFQISQLVLIIKSKSILNCKRYQIQQIKSNNDKTLLLCEECDDGYIQSADLLSCLATKHFIDRKLQTTFCLNGQVAAQELCCNYCSNTDPNQCLSCNQACQQVSCPNNLVCASTDVYYQALGQCLFYCGGGKLAYSAASCATSQICQDGLQWSQQNQSCVYSGCQNNFVAMAGQTCNTSQFCQDGYQYQASQKGDEKSQGVCIKLQQLQQQLFRQQSQQQLEISSSDSNQSDDNLFIGLVAFSFVILAMVIFIVVYFLKKFYQNMNTINEKEGYDEVINNEEKQNEQEKNDQANYGQEINIEKGSAQNMIEKEINANIRSGNVQDILFSKENAQKVVLSKEDKNIQTHKLVSLEYPQYSNSIQFSQLSNQNNKNEDIFEHQINIELPQN</sequence>
<keyword evidence="2" id="KW-1133">Transmembrane helix</keyword>
<organism evidence="5 6">
    <name type="scientific">Tetrahymena thermophila (strain SB210)</name>
    <dbReference type="NCBI Taxonomy" id="312017"/>
    <lineage>
        <taxon>Eukaryota</taxon>
        <taxon>Sar</taxon>
        <taxon>Alveolata</taxon>
        <taxon>Ciliophora</taxon>
        <taxon>Intramacronucleata</taxon>
        <taxon>Oligohymenophorea</taxon>
        <taxon>Hymenostomatida</taxon>
        <taxon>Tetrahymenina</taxon>
        <taxon>Tetrahymenidae</taxon>
        <taxon>Tetrahymena</taxon>
    </lineage>
</organism>
<evidence type="ECO:0000256" key="3">
    <source>
        <dbReference type="SAM" id="SignalP"/>
    </source>
</evidence>
<evidence type="ECO:0000313" key="5">
    <source>
        <dbReference type="EMBL" id="EAR95890.2"/>
    </source>
</evidence>
<protein>
    <submittedName>
        <fullName evidence="5">Chitin-binding peritrophin-A domain protein, putative</fullName>
    </submittedName>
</protein>
<gene>
    <name evidence="5" type="ORF">TTHERM_00817270</name>
</gene>
<evidence type="ECO:0000256" key="2">
    <source>
        <dbReference type="SAM" id="Phobius"/>
    </source>
</evidence>
<feature type="signal peptide" evidence="3">
    <location>
        <begin position="1"/>
        <end position="20"/>
    </location>
</feature>
<evidence type="ECO:0000313" key="6">
    <source>
        <dbReference type="Proteomes" id="UP000009168"/>
    </source>
</evidence>
<accession>Q23HB8</accession>
<feature type="coiled-coil region" evidence="1">
    <location>
        <begin position="278"/>
        <end position="305"/>
    </location>
</feature>
<keyword evidence="6" id="KW-1185">Reference proteome</keyword>
<reference evidence="6" key="1">
    <citation type="journal article" date="2006" name="PLoS Biol.">
        <title>Macronuclear genome sequence of the ciliate Tetrahymena thermophila, a model eukaryote.</title>
        <authorList>
            <person name="Eisen J.A."/>
            <person name="Coyne R.S."/>
            <person name="Wu M."/>
            <person name="Wu D."/>
            <person name="Thiagarajan M."/>
            <person name="Wortman J.R."/>
            <person name="Badger J.H."/>
            <person name="Ren Q."/>
            <person name="Amedeo P."/>
            <person name="Jones K.M."/>
            <person name="Tallon L.J."/>
            <person name="Delcher A.L."/>
            <person name="Salzberg S.L."/>
            <person name="Silva J.C."/>
            <person name="Haas B.J."/>
            <person name="Majoros W.H."/>
            <person name="Farzad M."/>
            <person name="Carlton J.M."/>
            <person name="Smith R.K. Jr."/>
            <person name="Garg J."/>
            <person name="Pearlman R.E."/>
            <person name="Karrer K.M."/>
            <person name="Sun L."/>
            <person name="Manning G."/>
            <person name="Elde N.C."/>
            <person name="Turkewitz A.P."/>
            <person name="Asai D.J."/>
            <person name="Wilkes D.E."/>
            <person name="Wang Y."/>
            <person name="Cai H."/>
            <person name="Collins K."/>
            <person name="Stewart B.A."/>
            <person name="Lee S.R."/>
            <person name="Wilamowska K."/>
            <person name="Weinberg Z."/>
            <person name="Ruzzo W.L."/>
            <person name="Wloga D."/>
            <person name="Gaertig J."/>
            <person name="Frankel J."/>
            <person name="Tsao C.-C."/>
            <person name="Gorovsky M.A."/>
            <person name="Keeling P.J."/>
            <person name="Waller R.F."/>
            <person name="Patron N.J."/>
            <person name="Cherry J.M."/>
            <person name="Stover N.A."/>
            <person name="Krieger C.J."/>
            <person name="del Toro C."/>
            <person name="Ryder H.F."/>
            <person name="Williamson S.C."/>
            <person name="Barbeau R.A."/>
            <person name="Hamilton E.P."/>
            <person name="Orias E."/>
        </authorList>
    </citation>
    <scope>NUCLEOTIDE SEQUENCE [LARGE SCALE GENOMIC DNA]</scope>
    <source>
        <strain evidence="6">SB210</strain>
    </source>
</reference>
<dbReference type="EMBL" id="GG662700">
    <property type="protein sequence ID" value="EAR95890.2"/>
    <property type="molecule type" value="Genomic_DNA"/>
</dbReference>
<dbReference type="PROSITE" id="PS51379">
    <property type="entry name" value="4FE4S_FER_2"/>
    <property type="match status" value="1"/>
</dbReference>
<evidence type="ECO:0000256" key="1">
    <source>
        <dbReference type="SAM" id="Coils"/>
    </source>
</evidence>
<keyword evidence="2" id="KW-0472">Membrane</keyword>
<keyword evidence="2" id="KW-0812">Transmembrane</keyword>
<dbReference type="InterPro" id="IPR017896">
    <property type="entry name" value="4Fe4S_Fe-S-bd"/>
</dbReference>
<dbReference type="AlphaFoldDB" id="Q23HB8"/>
<feature type="transmembrane region" description="Helical" evidence="2">
    <location>
        <begin position="242"/>
        <end position="265"/>
    </location>
</feature>
<evidence type="ECO:0000259" key="4">
    <source>
        <dbReference type="PROSITE" id="PS51379"/>
    </source>
</evidence>